<evidence type="ECO:0000256" key="1">
    <source>
        <dbReference type="SAM" id="MobiDB-lite"/>
    </source>
</evidence>
<feature type="region of interest" description="Disordered" evidence="1">
    <location>
        <begin position="298"/>
        <end position="317"/>
    </location>
</feature>
<dbReference type="AlphaFoldDB" id="A0AAE8MIG9"/>
<feature type="region of interest" description="Disordered" evidence="1">
    <location>
        <begin position="341"/>
        <end position="370"/>
    </location>
</feature>
<feature type="compositionally biased region" description="Polar residues" evidence="1">
    <location>
        <begin position="353"/>
        <end position="362"/>
    </location>
</feature>
<sequence length="563" mass="61524">MGDDNSVAHRAMAADLNRQRQEELPLSTEERRGPSFAPTRNNGTDHFSKHRKVQLKGRWNTKIEDEESKQMEGLTDYDPRPWAHKEATRVLKTFEVKSVQPPSATTDDIASSSKSKNSGGYKPFKPTTPATWGSPRISSDPPTAPQKPSSTNGTSPNGIAANGTSSNGAVAPTSPGNGTSHVRLIFTKNQVPPAPNVTEYVAGNGQCYVVPGKNKALSYITKLLIKLRMSKNEGVLELRSDLKGDKIHNALAIDKPILEGDYCVVKVKAIPWPYYLRFDTTEEARKFRHCLSSLQKSVRQHQKQDSTDHSQADTTNEADIKAFSTAETTQSMASDTATLTADHAQPDKMDLNASGSTTSSEATVPAGPVLTYVPDTSTSATIEQPETLISMNEGWGFVKNNSLPEIDQTSKHVIGLVEKVISHIRAERKLGAEEIAGINDAIFDKWMSEGFLRGCNDHLKQEFMKAIRSLVSLHFSLHSHFTGADVPDKAKENQHPDSETSVLKVDNNNCASTPTVIPHNQNGSVTSSERGVLKGLSSSRFAKKAATFQGSFTGPRPRNSNYW</sequence>
<feature type="compositionally biased region" description="Polar residues" evidence="1">
    <location>
        <begin position="128"/>
        <end position="176"/>
    </location>
</feature>
<accession>A0AAE8MIG9</accession>
<evidence type="ECO:0000313" key="2">
    <source>
        <dbReference type="EMBL" id="SPJ85669.1"/>
    </source>
</evidence>
<proteinExistence type="predicted"/>
<feature type="compositionally biased region" description="Basic and acidic residues" evidence="1">
    <location>
        <begin position="77"/>
        <end position="95"/>
    </location>
</feature>
<comment type="caution">
    <text evidence="2">The sequence shown here is derived from an EMBL/GenBank/DDBJ whole genome shotgun (WGS) entry which is preliminary data.</text>
</comment>
<feature type="compositionally biased region" description="Basic and acidic residues" evidence="1">
    <location>
        <begin position="302"/>
        <end position="311"/>
    </location>
</feature>
<feature type="compositionally biased region" description="Low complexity" evidence="1">
    <location>
        <begin position="111"/>
        <end position="120"/>
    </location>
</feature>
<organism evidence="2 3">
    <name type="scientific">Fusarium torulosum</name>
    <dbReference type="NCBI Taxonomy" id="33205"/>
    <lineage>
        <taxon>Eukaryota</taxon>
        <taxon>Fungi</taxon>
        <taxon>Dikarya</taxon>
        <taxon>Ascomycota</taxon>
        <taxon>Pezizomycotina</taxon>
        <taxon>Sordariomycetes</taxon>
        <taxon>Hypocreomycetidae</taxon>
        <taxon>Hypocreales</taxon>
        <taxon>Nectriaceae</taxon>
        <taxon>Fusarium</taxon>
    </lineage>
</organism>
<name>A0AAE8MIG9_9HYPO</name>
<evidence type="ECO:0008006" key="4">
    <source>
        <dbReference type="Google" id="ProtNLM"/>
    </source>
</evidence>
<dbReference type="Proteomes" id="UP001187734">
    <property type="component" value="Unassembled WGS sequence"/>
</dbReference>
<gene>
    <name evidence="2" type="ORF">FTOL_11451</name>
</gene>
<dbReference type="EMBL" id="ONZP01000492">
    <property type="protein sequence ID" value="SPJ85669.1"/>
    <property type="molecule type" value="Genomic_DNA"/>
</dbReference>
<keyword evidence="3" id="KW-1185">Reference proteome</keyword>
<feature type="compositionally biased region" description="Basic and acidic residues" evidence="1">
    <location>
        <begin position="486"/>
        <end position="498"/>
    </location>
</feature>
<feature type="region of interest" description="Disordered" evidence="1">
    <location>
        <begin position="1"/>
        <end position="176"/>
    </location>
</feature>
<protein>
    <recommendedName>
        <fullName evidence="4">PH domain-containing protein</fullName>
    </recommendedName>
</protein>
<feature type="compositionally biased region" description="Basic and acidic residues" evidence="1">
    <location>
        <begin position="17"/>
        <end position="33"/>
    </location>
</feature>
<feature type="compositionally biased region" description="Polar residues" evidence="1">
    <location>
        <begin position="100"/>
        <end position="110"/>
    </location>
</feature>
<evidence type="ECO:0000313" key="3">
    <source>
        <dbReference type="Proteomes" id="UP001187734"/>
    </source>
</evidence>
<reference evidence="2" key="1">
    <citation type="submission" date="2018-03" db="EMBL/GenBank/DDBJ databases">
        <authorList>
            <person name="Guldener U."/>
        </authorList>
    </citation>
    <scope>NUCLEOTIDE SEQUENCE</scope>
</reference>
<feature type="region of interest" description="Disordered" evidence="1">
    <location>
        <begin position="485"/>
        <end position="505"/>
    </location>
</feature>